<dbReference type="Proteomes" id="UP001365405">
    <property type="component" value="Unassembled WGS sequence"/>
</dbReference>
<dbReference type="Pfam" id="PF14015">
    <property type="entry name" value="DUF4231"/>
    <property type="match status" value="1"/>
</dbReference>
<comment type="caution">
    <text evidence="2">The sequence shown here is derived from an EMBL/GenBank/DDBJ whole genome shotgun (WGS) entry which is preliminary data.</text>
</comment>
<evidence type="ECO:0000259" key="1">
    <source>
        <dbReference type="Pfam" id="PF18181"/>
    </source>
</evidence>
<sequence>MSTPADSTGNRAAPPTDHAMVVQSAWLDQALWSATANQLKAGLDRWRRIAAVGGVLGAATSVAAGTLADGPVRQGTAIAAALLLAVVPYVQKTRVSPAQVKAWTRARSASEALKEAIYRFLMGVPPADPPGATEGNGTPAPDPTSAAALVRRCQAIKQRVADLQGQAAQAAPGGSSARPSSLDTEGYLADRVNDQIGWYGRRANQLAGQARRLRQAEFALGLLAVVMGVLSGQSGGAGAELAQQWPLLGTLSPWVGVVTTAGGAVTAHLAATRVEEISAVYFATGQRVQGLRDEWLTDAARDTPERVAAFVDAVERAFAAENQSWLADWTKE</sequence>
<proteinExistence type="predicted"/>
<reference evidence="2 3" key="1">
    <citation type="submission" date="2024-04" db="EMBL/GenBank/DDBJ databases">
        <title>Novel species of the genus Ideonella isolated from streams.</title>
        <authorList>
            <person name="Lu H."/>
        </authorList>
    </citation>
    <scope>NUCLEOTIDE SEQUENCE [LARGE SCALE GENOMIC DNA]</scope>
    <source>
        <strain evidence="2 3">DXS22W</strain>
    </source>
</reference>
<dbReference type="EMBL" id="JBBUTH010000004">
    <property type="protein sequence ID" value="MEK8050322.1"/>
    <property type="molecule type" value="Genomic_DNA"/>
</dbReference>
<evidence type="ECO:0000313" key="2">
    <source>
        <dbReference type="EMBL" id="MEK8050322.1"/>
    </source>
</evidence>
<keyword evidence="3" id="KW-1185">Reference proteome</keyword>
<dbReference type="Pfam" id="PF18181">
    <property type="entry name" value="SLATT_1"/>
    <property type="match status" value="1"/>
</dbReference>
<evidence type="ECO:0000313" key="3">
    <source>
        <dbReference type="Proteomes" id="UP001365405"/>
    </source>
</evidence>
<gene>
    <name evidence="2" type="ORF">AACH10_08725</name>
</gene>
<dbReference type="InterPro" id="IPR040884">
    <property type="entry name" value="SLATT_1"/>
</dbReference>
<organism evidence="2 3">
    <name type="scientific">Pseudaquabacterium inlustre</name>
    <dbReference type="NCBI Taxonomy" id="2984192"/>
    <lineage>
        <taxon>Bacteria</taxon>
        <taxon>Pseudomonadati</taxon>
        <taxon>Pseudomonadota</taxon>
        <taxon>Betaproteobacteria</taxon>
        <taxon>Burkholderiales</taxon>
        <taxon>Sphaerotilaceae</taxon>
        <taxon>Pseudaquabacterium</taxon>
    </lineage>
</organism>
<dbReference type="NCBIfam" id="NF033634">
    <property type="entry name" value="SLATT_1"/>
    <property type="match status" value="1"/>
</dbReference>
<protein>
    <submittedName>
        <fullName evidence="2">DUF4231 domain-containing protein</fullName>
    </submittedName>
</protein>
<dbReference type="InterPro" id="IPR025325">
    <property type="entry name" value="DUF4231"/>
</dbReference>
<accession>A0ABU9CEN1</accession>
<dbReference type="RefSeq" id="WP_341410005.1">
    <property type="nucleotide sequence ID" value="NZ_JBBUTH010000004.1"/>
</dbReference>
<name>A0ABU9CEN1_9BURK</name>
<feature type="domain" description="SMODS and SLOG-associating 2TM effector" evidence="1">
    <location>
        <begin position="187"/>
        <end position="325"/>
    </location>
</feature>